<dbReference type="AlphaFoldDB" id="A0A087T7X8"/>
<feature type="non-terminal residue" evidence="7">
    <location>
        <position position="56"/>
    </location>
</feature>
<dbReference type="PANTHER" id="PTHR14196">
    <property type="entry name" value="ODD-SKIPPED - RELATED"/>
    <property type="match status" value="1"/>
</dbReference>
<dbReference type="GO" id="GO:0005634">
    <property type="term" value="C:nucleus"/>
    <property type="evidence" value="ECO:0007669"/>
    <property type="project" value="TreeGrafter"/>
</dbReference>
<keyword evidence="4" id="KW-0862">Zinc</keyword>
<gene>
    <name evidence="7" type="ORF">X975_17340</name>
</gene>
<accession>A0A087T7X8</accession>
<dbReference type="PROSITE" id="PS50157">
    <property type="entry name" value="ZINC_FINGER_C2H2_2"/>
    <property type="match status" value="2"/>
</dbReference>
<feature type="domain" description="C2H2-type" evidence="6">
    <location>
        <begin position="31"/>
        <end position="56"/>
    </location>
</feature>
<proteinExistence type="predicted"/>
<keyword evidence="3 5" id="KW-0863">Zinc-finger</keyword>
<dbReference type="OrthoDB" id="6496232at2759"/>
<keyword evidence="1" id="KW-0479">Metal-binding</keyword>
<dbReference type="Gene3D" id="3.30.160.60">
    <property type="entry name" value="Classic Zinc Finger"/>
    <property type="match status" value="2"/>
</dbReference>
<evidence type="ECO:0000256" key="1">
    <source>
        <dbReference type="ARBA" id="ARBA00022723"/>
    </source>
</evidence>
<dbReference type="FunFam" id="3.30.160.60:FF:000110">
    <property type="entry name" value="Zinc finger protein-like"/>
    <property type="match status" value="1"/>
</dbReference>
<protein>
    <submittedName>
        <fullName evidence="7">Zinc finger and BTB domain-containing protein 24</fullName>
    </submittedName>
</protein>
<reference evidence="7 8" key="1">
    <citation type="submission" date="2013-11" db="EMBL/GenBank/DDBJ databases">
        <title>Genome sequencing of Stegodyphus mimosarum.</title>
        <authorList>
            <person name="Bechsgaard J."/>
        </authorList>
    </citation>
    <scope>NUCLEOTIDE SEQUENCE [LARGE SCALE GENOMIC DNA]</scope>
</reference>
<sequence length="56" mass="6751">MYTCEICGKVFTTKWRMLSHAECHSDVRSLYQCSQCSRNFTRRDNLRRHVMINHSI</sequence>
<dbReference type="InterPro" id="IPR050717">
    <property type="entry name" value="C2H2-ZF_Transcription_Reg"/>
</dbReference>
<dbReference type="SMART" id="SM00355">
    <property type="entry name" value="ZnF_C2H2"/>
    <property type="match status" value="2"/>
</dbReference>
<organism evidence="7 8">
    <name type="scientific">Stegodyphus mimosarum</name>
    <name type="common">African social velvet spider</name>
    <dbReference type="NCBI Taxonomy" id="407821"/>
    <lineage>
        <taxon>Eukaryota</taxon>
        <taxon>Metazoa</taxon>
        <taxon>Ecdysozoa</taxon>
        <taxon>Arthropoda</taxon>
        <taxon>Chelicerata</taxon>
        <taxon>Arachnida</taxon>
        <taxon>Araneae</taxon>
        <taxon>Araneomorphae</taxon>
        <taxon>Entelegynae</taxon>
        <taxon>Eresoidea</taxon>
        <taxon>Eresidae</taxon>
        <taxon>Stegodyphus</taxon>
    </lineage>
</organism>
<evidence type="ECO:0000256" key="3">
    <source>
        <dbReference type="ARBA" id="ARBA00022771"/>
    </source>
</evidence>
<dbReference type="Pfam" id="PF13894">
    <property type="entry name" value="zf-C2H2_4"/>
    <property type="match status" value="1"/>
</dbReference>
<dbReference type="Pfam" id="PF00096">
    <property type="entry name" value="zf-C2H2"/>
    <property type="match status" value="1"/>
</dbReference>
<keyword evidence="2" id="KW-0677">Repeat</keyword>
<evidence type="ECO:0000313" key="8">
    <source>
        <dbReference type="Proteomes" id="UP000054359"/>
    </source>
</evidence>
<evidence type="ECO:0000256" key="5">
    <source>
        <dbReference type="PROSITE-ProRule" id="PRU00042"/>
    </source>
</evidence>
<dbReference type="SUPFAM" id="SSF57667">
    <property type="entry name" value="beta-beta-alpha zinc fingers"/>
    <property type="match status" value="1"/>
</dbReference>
<dbReference type="GO" id="GO:0000981">
    <property type="term" value="F:DNA-binding transcription factor activity, RNA polymerase II-specific"/>
    <property type="evidence" value="ECO:0007669"/>
    <property type="project" value="TreeGrafter"/>
</dbReference>
<dbReference type="InterPro" id="IPR036236">
    <property type="entry name" value="Znf_C2H2_sf"/>
</dbReference>
<dbReference type="Proteomes" id="UP000054359">
    <property type="component" value="Unassembled WGS sequence"/>
</dbReference>
<evidence type="ECO:0000256" key="2">
    <source>
        <dbReference type="ARBA" id="ARBA00022737"/>
    </source>
</evidence>
<dbReference type="PROSITE" id="PS00028">
    <property type="entry name" value="ZINC_FINGER_C2H2_1"/>
    <property type="match status" value="2"/>
</dbReference>
<dbReference type="GO" id="GO:0000977">
    <property type="term" value="F:RNA polymerase II transcription regulatory region sequence-specific DNA binding"/>
    <property type="evidence" value="ECO:0007669"/>
    <property type="project" value="TreeGrafter"/>
</dbReference>
<name>A0A087T7X8_STEMI</name>
<evidence type="ECO:0000313" key="7">
    <source>
        <dbReference type="EMBL" id="KFM61217.1"/>
    </source>
</evidence>
<feature type="domain" description="C2H2-type" evidence="6">
    <location>
        <begin position="2"/>
        <end position="29"/>
    </location>
</feature>
<evidence type="ECO:0000259" key="6">
    <source>
        <dbReference type="PROSITE" id="PS50157"/>
    </source>
</evidence>
<dbReference type="EMBL" id="KK113856">
    <property type="protein sequence ID" value="KFM61217.1"/>
    <property type="molecule type" value="Genomic_DNA"/>
</dbReference>
<keyword evidence="8" id="KW-1185">Reference proteome</keyword>
<dbReference type="GO" id="GO:0008270">
    <property type="term" value="F:zinc ion binding"/>
    <property type="evidence" value="ECO:0007669"/>
    <property type="project" value="UniProtKB-KW"/>
</dbReference>
<dbReference type="PANTHER" id="PTHR14196:SF12">
    <property type="entry name" value="ZINC FINGER PROTEIN 208-LIKE"/>
    <property type="match status" value="1"/>
</dbReference>
<evidence type="ECO:0000256" key="4">
    <source>
        <dbReference type="ARBA" id="ARBA00022833"/>
    </source>
</evidence>
<dbReference type="InterPro" id="IPR013087">
    <property type="entry name" value="Znf_C2H2_type"/>
</dbReference>